<feature type="region of interest" description="Disordered" evidence="1">
    <location>
        <begin position="1"/>
        <end position="23"/>
    </location>
</feature>
<dbReference type="OMA" id="VLPCNVF"/>
<dbReference type="EMBL" id="CP000594">
    <property type="protein sequence ID" value="ABO99581.1"/>
    <property type="molecule type" value="Genomic_DNA"/>
</dbReference>
<accession>A4S7K0</accession>
<dbReference type="Proteomes" id="UP000001568">
    <property type="component" value="Chromosome 14"/>
</dbReference>
<evidence type="ECO:0000313" key="2">
    <source>
        <dbReference type="EMBL" id="ABO99581.1"/>
    </source>
</evidence>
<dbReference type="eggNOG" id="ENOG502QVZR">
    <property type="taxonomic scope" value="Eukaryota"/>
</dbReference>
<dbReference type="Gramene" id="ABO99581">
    <property type="protein sequence ID" value="ABO99581"/>
    <property type="gene ID" value="OSTLU_18124"/>
</dbReference>
<dbReference type="AlphaFoldDB" id="A4S7K0"/>
<dbReference type="KEGG" id="olu:OSTLU_18124"/>
<keyword evidence="3" id="KW-1185">Reference proteome</keyword>
<dbReference type="PANTHER" id="PTHR33344">
    <property type="entry name" value="OS02G0761600 PROTEIN"/>
    <property type="match status" value="1"/>
</dbReference>
<evidence type="ECO:0000313" key="3">
    <source>
        <dbReference type="Proteomes" id="UP000001568"/>
    </source>
</evidence>
<dbReference type="RefSeq" id="XP_001421288.1">
    <property type="nucleotide sequence ID" value="XM_001421251.1"/>
</dbReference>
<name>A4S7K0_OSTLU</name>
<evidence type="ECO:0008006" key="4">
    <source>
        <dbReference type="Google" id="ProtNLM"/>
    </source>
</evidence>
<organism evidence="2 3">
    <name type="scientific">Ostreococcus lucimarinus (strain CCE9901)</name>
    <dbReference type="NCBI Taxonomy" id="436017"/>
    <lineage>
        <taxon>Eukaryota</taxon>
        <taxon>Viridiplantae</taxon>
        <taxon>Chlorophyta</taxon>
        <taxon>Mamiellophyceae</taxon>
        <taxon>Mamiellales</taxon>
        <taxon>Bathycoccaceae</taxon>
        <taxon>Ostreococcus</taxon>
    </lineage>
</organism>
<proteinExistence type="predicted"/>
<reference evidence="2 3" key="1">
    <citation type="journal article" date="2007" name="Proc. Natl. Acad. Sci. U.S.A.">
        <title>The tiny eukaryote Ostreococcus provides genomic insights into the paradox of plankton speciation.</title>
        <authorList>
            <person name="Palenik B."/>
            <person name="Grimwood J."/>
            <person name="Aerts A."/>
            <person name="Rouze P."/>
            <person name="Salamov A."/>
            <person name="Putnam N."/>
            <person name="Dupont C."/>
            <person name="Jorgensen R."/>
            <person name="Derelle E."/>
            <person name="Rombauts S."/>
            <person name="Zhou K."/>
            <person name="Otillar R."/>
            <person name="Merchant S.S."/>
            <person name="Podell S."/>
            <person name="Gaasterland T."/>
            <person name="Napoli C."/>
            <person name="Gendler K."/>
            <person name="Manuell A."/>
            <person name="Tai V."/>
            <person name="Vallon O."/>
            <person name="Piganeau G."/>
            <person name="Jancek S."/>
            <person name="Heijde M."/>
            <person name="Jabbari K."/>
            <person name="Bowler C."/>
            <person name="Lohr M."/>
            <person name="Robbens S."/>
            <person name="Werner G."/>
            <person name="Dubchak I."/>
            <person name="Pazour G.J."/>
            <person name="Ren Q."/>
            <person name="Paulsen I."/>
            <person name="Delwiche C."/>
            <person name="Schmutz J."/>
            <person name="Rokhsar D."/>
            <person name="Van de Peer Y."/>
            <person name="Moreau H."/>
            <person name="Grigoriev I.V."/>
        </authorList>
    </citation>
    <scope>NUCLEOTIDE SEQUENCE [LARGE SCALE GENOMIC DNA]</scope>
    <source>
        <strain evidence="2 3">CCE9901</strain>
    </source>
</reference>
<sequence>MPRADALAPEVEETRAETAAATALAPEVEETTTPANVRRRERECGSPAVDGYAHVNLTCLAMSATAREFAHASASGREKLRAHIEEHASYDGVAVRWGIHHTTETAEECGERCKEHVVKPDGIGAEVLPCNVFVWCPKDVGEGGCFEPDAHQHFAGDCWLKFSETPENVEVNQRGANDAPGFVNKDGKTFAERHANAPKLVHWSSGVLLPESMTASSTLGPRATW</sequence>
<dbReference type="GeneID" id="5005335"/>
<protein>
    <recommendedName>
        <fullName evidence="4">Apple domain-containing protein</fullName>
    </recommendedName>
</protein>
<dbReference type="HOGENOM" id="CLU_1231647_0_0_1"/>
<dbReference type="OrthoDB" id="508259at2759"/>
<gene>
    <name evidence="2" type="ORF">OSTLU_18124</name>
</gene>
<evidence type="ECO:0000256" key="1">
    <source>
        <dbReference type="SAM" id="MobiDB-lite"/>
    </source>
</evidence>